<dbReference type="InterPro" id="IPR031982">
    <property type="entry name" value="PilE-like"/>
</dbReference>
<dbReference type="GO" id="GO:0015627">
    <property type="term" value="C:type II protein secretion system complex"/>
    <property type="evidence" value="ECO:0007669"/>
    <property type="project" value="InterPro"/>
</dbReference>
<keyword evidence="1" id="KW-0488">Methylation</keyword>
<keyword evidence="2" id="KW-1133">Transmembrane helix</keyword>
<gene>
    <name evidence="3" type="ORF">SAMN05216186_12416</name>
</gene>
<dbReference type="Pfam" id="PF07963">
    <property type="entry name" value="N_methyl"/>
    <property type="match status" value="1"/>
</dbReference>
<evidence type="ECO:0000313" key="3">
    <source>
        <dbReference type="EMBL" id="SDL57264.1"/>
    </source>
</evidence>
<dbReference type="Proteomes" id="UP000198706">
    <property type="component" value="Unassembled WGS sequence"/>
</dbReference>
<protein>
    <submittedName>
        <fullName evidence="3">Type IV pilus assembly protein PilE</fullName>
    </submittedName>
</protein>
<dbReference type="SUPFAM" id="SSF54523">
    <property type="entry name" value="Pili subunits"/>
    <property type="match status" value="1"/>
</dbReference>
<dbReference type="PRINTS" id="PR00813">
    <property type="entry name" value="BCTERIALGSPG"/>
</dbReference>
<dbReference type="InterPro" id="IPR000983">
    <property type="entry name" value="Bac_GSPG_pilin"/>
</dbReference>
<dbReference type="GO" id="GO:0015628">
    <property type="term" value="P:protein secretion by the type II secretion system"/>
    <property type="evidence" value="ECO:0007669"/>
    <property type="project" value="InterPro"/>
</dbReference>
<accession>A0A1G9L5T3</accession>
<evidence type="ECO:0000313" key="4">
    <source>
        <dbReference type="Proteomes" id="UP000198706"/>
    </source>
</evidence>
<dbReference type="NCBIfam" id="TIGR02532">
    <property type="entry name" value="IV_pilin_GFxxxE"/>
    <property type="match status" value="1"/>
</dbReference>
<dbReference type="AlphaFoldDB" id="A0A1G9L5T3"/>
<name>A0A1G9L5T3_9PSED</name>
<evidence type="ECO:0000256" key="1">
    <source>
        <dbReference type="ARBA" id="ARBA00022481"/>
    </source>
</evidence>
<sequence length="155" mass="16788">MPDLSAGLTSMDGDNGAISLPWRTSVAYQRTRGFTLIELMVVVAIIGILASIAWPSYRQYVIRGNRVAAQAQMMDIANREKQFLLANRAYADKTALEASGYRLPSEVSRNYSYAISVGTGTVPSFTITFTAIGSQASDGNLTLNSEGVKTPADKW</sequence>
<dbReference type="PROSITE" id="PS00409">
    <property type="entry name" value="PROKAR_NTER_METHYL"/>
    <property type="match status" value="1"/>
</dbReference>
<keyword evidence="2" id="KW-0812">Transmembrane</keyword>
<dbReference type="PANTHER" id="PTHR30093">
    <property type="entry name" value="GENERAL SECRETION PATHWAY PROTEIN G"/>
    <property type="match status" value="1"/>
</dbReference>
<keyword evidence="4" id="KW-1185">Reference proteome</keyword>
<dbReference type="Gene3D" id="3.30.700.10">
    <property type="entry name" value="Glycoprotein, Type 4 Pilin"/>
    <property type="match status" value="1"/>
</dbReference>
<dbReference type="EMBL" id="FNFD01000024">
    <property type="protein sequence ID" value="SDL57264.1"/>
    <property type="molecule type" value="Genomic_DNA"/>
</dbReference>
<dbReference type="STRING" id="137658.SAMN05216186_12416"/>
<reference evidence="3 4" key="1">
    <citation type="submission" date="2016-10" db="EMBL/GenBank/DDBJ databases">
        <authorList>
            <person name="de Groot N.N."/>
        </authorList>
    </citation>
    <scope>NUCLEOTIDE SEQUENCE [LARGE SCALE GENOMIC DNA]</scope>
    <source>
        <strain evidence="3 4">JCM 21544</strain>
    </source>
</reference>
<evidence type="ECO:0000256" key="2">
    <source>
        <dbReference type="SAM" id="Phobius"/>
    </source>
</evidence>
<dbReference type="InterPro" id="IPR012902">
    <property type="entry name" value="N_methyl_site"/>
</dbReference>
<dbReference type="Pfam" id="PF16732">
    <property type="entry name" value="ComP_DUS"/>
    <property type="match status" value="1"/>
</dbReference>
<dbReference type="GO" id="GO:0043683">
    <property type="term" value="P:type IV pilus assembly"/>
    <property type="evidence" value="ECO:0007669"/>
    <property type="project" value="InterPro"/>
</dbReference>
<proteinExistence type="predicted"/>
<organism evidence="3 4">
    <name type="scientific">Pseudomonas indica</name>
    <dbReference type="NCBI Taxonomy" id="137658"/>
    <lineage>
        <taxon>Bacteria</taxon>
        <taxon>Pseudomonadati</taxon>
        <taxon>Pseudomonadota</taxon>
        <taxon>Gammaproteobacteria</taxon>
        <taxon>Pseudomonadales</taxon>
        <taxon>Pseudomonadaceae</taxon>
        <taxon>Pseudomonas</taxon>
    </lineage>
</organism>
<keyword evidence="2" id="KW-0472">Membrane</keyword>
<feature type="transmembrane region" description="Helical" evidence="2">
    <location>
        <begin position="33"/>
        <end position="54"/>
    </location>
</feature>
<dbReference type="InterPro" id="IPR045584">
    <property type="entry name" value="Pilin-like"/>
</dbReference>